<dbReference type="InterPro" id="IPR027417">
    <property type="entry name" value="P-loop_NTPase"/>
</dbReference>
<dbReference type="Gene3D" id="3.30.40.10">
    <property type="entry name" value="Zinc/RING finger domain, C3HC4 (zinc finger)"/>
    <property type="match status" value="1"/>
</dbReference>
<dbReference type="GO" id="GO:0004386">
    <property type="term" value="F:helicase activity"/>
    <property type="evidence" value="ECO:0007669"/>
    <property type="project" value="UniProtKB-KW"/>
</dbReference>
<keyword evidence="2" id="KW-0479">Metal-binding</keyword>
<evidence type="ECO:0000259" key="13">
    <source>
        <dbReference type="PROSITE" id="PS51194"/>
    </source>
</evidence>
<evidence type="ECO:0000256" key="2">
    <source>
        <dbReference type="ARBA" id="ARBA00022723"/>
    </source>
</evidence>
<keyword evidence="3" id="KW-0547">Nucleotide-binding</keyword>
<dbReference type="InterPro" id="IPR001841">
    <property type="entry name" value="Znf_RING"/>
</dbReference>
<comment type="similarity">
    <text evidence="1">Belongs to the SNF2/RAD54 helicase family.</text>
</comment>
<proteinExistence type="inferred from homology"/>
<evidence type="ECO:0000256" key="9">
    <source>
        <dbReference type="PROSITE-ProRule" id="PRU00175"/>
    </source>
</evidence>
<name>A0A4Y9ZRG5_9AGAM</name>
<evidence type="ECO:0000256" key="1">
    <source>
        <dbReference type="ARBA" id="ARBA00007025"/>
    </source>
</evidence>
<keyword evidence="7" id="KW-0862">Zinc</keyword>
<dbReference type="Gene3D" id="3.40.50.300">
    <property type="entry name" value="P-loop containing nucleotide triphosphate hydrolases"/>
    <property type="match status" value="2"/>
</dbReference>
<accession>A0A4Y9ZRG5</accession>
<keyword evidence="4 9" id="KW-0863">Zinc-finger</keyword>
<dbReference type="SUPFAM" id="SSF52540">
    <property type="entry name" value="P-loop containing nucleoside triphosphate hydrolases"/>
    <property type="match status" value="3"/>
</dbReference>
<dbReference type="PROSITE" id="PS51192">
    <property type="entry name" value="HELICASE_ATP_BIND_1"/>
    <property type="match status" value="1"/>
</dbReference>
<dbReference type="GO" id="GO:0005634">
    <property type="term" value="C:nucleus"/>
    <property type="evidence" value="ECO:0007669"/>
    <property type="project" value="TreeGrafter"/>
</dbReference>
<dbReference type="InterPro" id="IPR013083">
    <property type="entry name" value="Znf_RING/FYVE/PHD"/>
</dbReference>
<feature type="domain" description="Helicase C-terminal" evidence="13">
    <location>
        <begin position="542"/>
        <end position="819"/>
    </location>
</feature>
<organism evidence="14 15">
    <name type="scientific">Hericium alpestre</name>
    <dbReference type="NCBI Taxonomy" id="135208"/>
    <lineage>
        <taxon>Eukaryota</taxon>
        <taxon>Fungi</taxon>
        <taxon>Dikarya</taxon>
        <taxon>Basidiomycota</taxon>
        <taxon>Agaricomycotina</taxon>
        <taxon>Agaricomycetes</taxon>
        <taxon>Russulales</taxon>
        <taxon>Hericiaceae</taxon>
        <taxon>Hericium</taxon>
    </lineage>
</organism>
<dbReference type="OrthoDB" id="448448at2759"/>
<dbReference type="SUPFAM" id="SSF57850">
    <property type="entry name" value="RING/U-box"/>
    <property type="match status" value="1"/>
</dbReference>
<dbReference type="InterPro" id="IPR001650">
    <property type="entry name" value="Helicase_C-like"/>
</dbReference>
<dbReference type="STRING" id="135208.A0A4Y9ZRG5"/>
<comment type="caution">
    <text evidence="14">The sequence shown here is derived from an EMBL/GenBank/DDBJ whole genome shotgun (WGS) entry which is preliminary data.</text>
</comment>
<dbReference type="CDD" id="cd18793">
    <property type="entry name" value="SF2_C_SNF"/>
    <property type="match status" value="1"/>
</dbReference>
<evidence type="ECO:0000259" key="11">
    <source>
        <dbReference type="PROSITE" id="PS50089"/>
    </source>
</evidence>
<dbReference type="GO" id="GO:0016787">
    <property type="term" value="F:hydrolase activity"/>
    <property type="evidence" value="ECO:0007669"/>
    <property type="project" value="UniProtKB-KW"/>
</dbReference>
<dbReference type="Proteomes" id="UP000298061">
    <property type="component" value="Unassembled WGS sequence"/>
</dbReference>
<dbReference type="InterPro" id="IPR014001">
    <property type="entry name" value="Helicase_ATP-bd"/>
</dbReference>
<feature type="compositionally biased region" description="Acidic residues" evidence="10">
    <location>
        <begin position="644"/>
        <end position="673"/>
    </location>
</feature>
<gene>
    <name evidence="14" type="ORF">EWM64_g7375</name>
</gene>
<dbReference type="GO" id="GO:0006281">
    <property type="term" value="P:DNA repair"/>
    <property type="evidence" value="ECO:0007669"/>
    <property type="project" value="TreeGrafter"/>
</dbReference>
<protein>
    <submittedName>
        <fullName evidence="14">Uncharacterized protein</fullName>
    </submittedName>
</protein>
<evidence type="ECO:0000256" key="3">
    <source>
        <dbReference type="ARBA" id="ARBA00022741"/>
    </source>
</evidence>
<keyword evidence="6" id="KW-0347">Helicase</keyword>
<dbReference type="Gene3D" id="3.40.50.10810">
    <property type="entry name" value="Tandem AAA-ATPase domain"/>
    <property type="match status" value="1"/>
</dbReference>
<dbReference type="EMBL" id="SFCI01001145">
    <property type="protein sequence ID" value="TFY76637.1"/>
    <property type="molecule type" value="Genomic_DNA"/>
</dbReference>
<evidence type="ECO:0000259" key="12">
    <source>
        <dbReference type="PROSITE" id="PS51192"/>
    </source>
</evidence>
<evidence type="ECO:0000256" key="6">
    <source>
        <dbReference type="ARBA" id="ARBA00022806"/>
    </source>
</evidence>
<evidence type="ECO:0000256" key="4">
    <source>
        <dbReference type="ARBA" id="ARBA00022771"/>
    </source>
</evidence>
<dbReference type="InterPro" id="IPR050628">
    <property type="entry name" value="SNF2_RAD54_helicase_TF"/>
</dbReference>
<dbReference type="PANTHER" id="PTHR45626">
    <property type="entry name" value="TRANSCRIPTION TERMINATION FACTOR 2-RELATED"/>
    <property type="match status" value="1"/>
</dbReference>
<feature type="region of interest" description="Disordered" evidence="10">
    <location>
        <begin position="615"/>
        <end position="694"/>
    </location>
</feature>
<dbReference type="PROSITE" id="PS50089">
    <property type="entry name" value="ZF_RING_2"/>
    <property type="match status" value="1"/>
</dbReference>
<evidence type="ECO:0000256" key="7">
    <source>
        <dbReference type="ARBA" id="ARBA00022833"/>
    </source>
</evidence>
<dbReference type="GO" id="GO:0008094">
    <property type="term" value="F:ATP-dependent activity, acting on DNA"/>
    <property type="evidence" value="ECO:0007669"/>
    <property type="project" value="TreeGrafter"/>
</dbReference>
<feature type="compositionally biased region" description="Basic residues" evidence="10">
    <location>
        <begin position="677"/>
        <end position="694"/>
    </location>
</feature>
<dbReference type="GO" id="GO:0005524">
    <property type="term" value="F:ATP binding"/>
    <property type="evidence" value="ECO:0007669"/>
    <property type="project" value="UniProtKB-KW"/>
</dbReference>
<dbReference type="SMART" id="SM00487">
    <property type="entry name" value="DEXDc"/>
    <property type="match status" value="1"/>
</dbReference>
<keyword evidence="15" id="KW-1185">Reference proteome</keyword>
<dbReference type="PANTHER" id="PTHR45626:SF17">
    <property type="entry name" value="HELICASE-LIKE TRANSCRIPTION FACTOR"/>
    <property type="match status" value="1"/>
</dbReference>
<dbReference type="InterPro" id="IPR000330">
    <property type="entry name" value="SNF2_N"/>
</dbReference>
<dbReference type="PROSITE" id="PS51194">
    <property type="entry name" value="HELICASE_CTER"/>
    <property type="match status" value="1"/>
</dbReference>
<keyword evidence="8" id="KW-0067">ATP-binding</keyword>
<feature type="domain" description="Helicase ATP-binding" evidence="12">
    <location>
        <begin position="115"/>
        <end position="299"/>
    </location>
</feature>
<dbReference type="SMART" id="SM00490">
    <property type="entry name" value="HELICc"/>
    <property type="match status" value="1"/>
</dbReference>
<dbReference type="GO" id="GO:0008270">
    <property type="term" value="F:zinc ion binding"/>
    <property type="evidence" value="ECO:0007669"/>
    <property type="project" value="UniProtKB-KW"/>
</dbReference>
<dbReference type="InterPro" id="IPR049730">
    <property type="entry name" value="SNF2/RAD54-like_C"/>
</dbReference>
<dbReference type="Pfam" id="PF13923">
    <property type="entry name" value="zf-C3HC4_2"/>
    <property type="match status" value="1"/>
</dbReference>
<dbReference type="AlphaFoldDB" id="A0A4Y9ZRG5"/>
<feature type="domain" description="RING-type" evidence="11">
    <location>
        <begin position="463"/>
        <end position="501"/>
    </location>
</feature>
<dbReference type="SMART" id="SM00184">
    <property type="entry name" value="RING"/>
    <property type="match status" value="1"/>
</dbReference>
<sequence length="833" mass="92982">RKQVEDRAKAAELRTILGTLEKVDDEGRRSGLMDTLCSTEDVLALPVHPNPPGIASGELRVDLMKHQAQALQWCIDHEYPKLPSQEDDKPVQFWQYRKMGSKGYYYNIATKSPQEAAPVFGRGALCADSMGLGKTLTMISLILATKADVPSDYSRSSLIVVPLSVLSNWEKQIQDHCLPGVLTYCTYYGAGRNMSAQELQQYDVVLTTYQTVSTEQQNVGGVANGAANSKKKKKVESSLFGVMWKRIVLDEGHNIRNPRTKMAQAVCALQAQRRWVLTGTPIINSPQDLGSIVTFLRICSPLDNLDFYKRLLLRPLKDGDPAGAEVLRALMSQICIRRTKEMQDSEGNYLIPLPPVEMTVVPVTLHPEARELYETVEQLSKQRIEGMIDRLGGLGSFAVSTNALSLLTRLRQIALHPGLVPADYVEQLKRSEEEGGPVIQITPEEKTRLQGILAQAIEDNEECPVCFGILDDPRITSCAHRFCLACITEVISRDPKCPMDRRTIGMGDLIEPPPPTDLTQAPVRMDEDEDEQNDLRTGSSAKIDQLVHLLKLTPNTEKSLVFSQFTSFLDKIAETLEKEGIPYVRFDGKMSARRRQETIERFSVPLEENNEIMAEPTSTSTQTQTQGRSTRRRTGTQTTFIEVNGDDGDGEFLPVAEDDDGDDDFLDDSEDDSAWTKKGKGKKGKGKAKAKPKRATKTRFAATSSTVTYEPLVSGVNPRVMLISLKAGALGLNLTVANNVYLMDPWWQEGIESQAIDRVNRIGQKKPVHVYQLIAEDTVESKVIDIQDRKKLLIKEAFSGMKTKETQRQKKEARLQDLIRLFGIRQQTDTQEA</sequence>
<evidence type="ECO:0000256" key="5">
    <source>
        <dbReference type="ARBA" id="ARBA00022801"/>
    </source>
</evidence>
<dbReference type="Pfam" id="PF00271">
    <property type="entry name" value="Helicase_C"/>
    <property type="match status" value="2"/>
</dbReference>
<evidence type="ECO:0000256" key="8">
    <source>
        <dbReference type="ARBA" id="ARBA00022840"/>
    </source>
</evidence>
<evidence type="ECO:0000256" key="10">
    <source>
        <dbReference type="SAM" id="MobiDB-lite"/>
    </source>
</evidence>
<feature type="compositionally biased region" description="Low complexity" evidence="10">
    <location>
        <begin position="617"/>
        <end position="628"/>
    </location>
</feature>
<keyword evidence="5" id="KW-0378">Hydrolase</keyword>
<feature type="non-terminal residue" evidence="14">
    <location>
        <position position="1"/>
    </location>
</feature>
<dbReference type="InterPro" id="IPR017907">
    <property type="entry name" value="Znf_RING_CS"/>
</dbReference>
<evidence type="ECO:0000313" key="14">
    <source>
        <dbReference type="EMBL" id="TFY76637.1"/>
    </source>
</evidence>
<reference evidence="14 15" key="1">
    <citation type="submission" date="2019-02" db="EMBL/GenBank/DDBJ databases">
        <title>Genome sequencing of the rare red list fungi Hericium alpestre (H. flagellum).</title>
        <authorList>
            <person name="Buettner E."/>
            <person name="Kellner H."/>
        </authorList>
    </citation>
    <scope>NUCLEOTIDE SEQUENCE [LARGE SCALE GENOMIC DNA]</scope>
    <source>
        <strain evidence="14 15">DSM 108284</strain>
    </source>
</reference>
<dbReference type="PROSITE" id="PS00518">
    <property type="entry name" value="ZF_RING_1"/>
    <property type="match status" value="1"/>
</dbReference>
<evidence type="ECO:0000313" key="15">
    <source>
        <dbReference type="Proteomes" id="UP000298061"/>
    </source>
</evidence>
<dbReference type="InterPro" id="IPR038718">
    <property type="entry name" value="SNF2-like_sf"/>
</dbReference>
<dbReference type="Pfam" id="PF00176">
    <property type="entry name" value="SNF2-rel_dom"/>
    <property type="match status" value="1"/>
</dbReference>